<proteinExistence type="predicted"/>
<evidence type="ECO:0000313" key="3">
    <source>
        <dbReference type="Proteomes" id="UP000291130"/>
    </source>
</evidence>
<name>A0A411MIZ2_9PSED</name>
<evidence type="ECO:0000256" key="1">
    <source>
        <dbReference type="SAM" id="MobiDB-lite"/>
    </source>
</evidence>
<feature type="region of interest" description="Disordered" evidence="1">
    <location>
        <begin position="1"/>
        <end position="72"/>
    </location>
</feature>
<evidence type="ECO:0000313" key="2">
    <source>
        <dbReference type="EMBL" id="QBF26762.1"/>
    </source>
</evidence>
<protein>
    <submittedName>
        <fullName evidence="2">Uncharacterized protein</fullName>
    </submittedName>
</protein>
<feature type="compositionally biased region" description="Acidic residues" evidence="1">
    <location>
        <begin position="22"/>
        <end position="31"/>
    </location>
</feature>
<reference evidence="2 3" key="1">
    <citation type="submission" date="2019-02" db="EMBL/GenBank/DDBJ databases">
        <title>Complete genome sequence of Pseudomonas sp. SNU WT1 isolated from rainbow trout.</title>
        <authorList>
            <person name="Oh W.T."/>
            <person name="Park S.C."/>
        </authorList>
    </citation>
    <scope>NUCLEOTIDE SEQUENCE [LARGE SCALE GENOMIC DNA]</scope>
    <source>
        <strain evidence="2 3">SNU WT1</strain>
    </source>
</reference>
<organism evidence="2 3">
    <name type="scientific">Pseudomonas tructae</name>
    <dbReference type="NCBI Taxonomy" id="2518644"/>
    <lineage>
        <taxon>Bacteria</taxon>
        <taxon>Pseudomonadati</taxon>
        <taxon>Pseudomonadota</taxon>
        <taxon>Gammaproteobacteria</taxon>
        <taxon>Pseudomonadales</taxon>
        <taxon>Pseudomonadaceae</taxon>
        <taxon>Pseudomonas</taxon>
    </lineage>
</organism>
<feature type="compositionally biased region" description="Polar residues" evidence="1">
    <location>
        <begin position="1"/>
        <end position="16"/>
    </location>
</feature>
<accession>A0A411MIZ2</accession>
<sequence>MSTDSSFQDQPSSSVPTRPEPGSDEPTLDPDDPNKYDPLKSPDSDRPQDWDDPAERVTPEADEQTPLSDDRR</sequence>
<dbReference type="AlphaFoldDB" id="A0A411MIZ2"/>
<gene>
    <name evidence="2" type="ORF">EXN22_14055</name>
</gene>
<dbReference type="Proteomes" id="UP000291130">
    <property type="component" value="Chromosome"/>
</dbReference>
<dbReference type="KEGG" id="ptk:EXN22_14055"/>
<keyword evidence="3" id="KW-1185">Reference proteome</keyword>
<feature type="compositionally biased region" description="Basic and acidic residues" evidence="1">
    <location>
        <begin position="32"/>
        <end position="59"/>
    </location>
</feature>
<dbReference type="EMBL" id="CP035952">
    <property type="protein sequence ID" value="QBF26762.1"/>
    <property type="molecule type" value="Genomic_DNA"/>
</dbReference>
<dbReference type="OrthoDB" id="7018259at2"/>